<keyword evidence="8" id="KW-1185">Reference proteome</keyword>
<organism evidence="7 8">
    <name type="scientific">Corynebacterium breve</name>
    <dbReference type="NCBI Taxonomy" id="3049799"/>
    <lineage>
        <taxon>Bacteria</taxon>
        <taxon>Bacillati</taxon>
        <taxon>Actinomycetota</taxon>
        <taxon>Actinomycetes</taxon>
        <taxon>Mycobacteriales</taxon>
        <taxon>Corynebacteriaceae</taxon>
        <taxon>Corynebacterium</taxon>
    </lineage>
</organism>
<dbReference type="Proteomes" id="UP001225598">
    <property type="component" value="Chromosome"/>
</dbReference>
<protein>
    <recommendedName>
        <fullName evidence="2">asparaginase</fullName>
        <ecNumber evidence="2">3.5.1.1</ecNumber>
    </recommendedName>
</protein>
<name>A0ABY8VCW6_9CORY</name>
<dbReference type="PIRSF" id="PIRSF500176">
    <property type="entry name" value="L_ASNase"/>
    <property type="match status" value="1"/>
</dbReference>
<dbReference type="InterPro" id="IPR036152">
    <property type="entry name" value="Asp/glu_Ase-like_sf"/>
</dbReference>
<proteinExistence type="inferred from homology"/>
<feature type="active site" evidence="4">
    <location>
        <position position="24"/>
    </location>
</feature>
<dbReference type="Gene3D" id="3.40.50.40">
    <property type="match status" value="1"/>
</dbReference>
<dbReference type="RefSeq" id="WP_284823714.1">
    <property type="nucleotide sequence ID" value="NZ_CP126969.1"/>
</dbReference>
<dbReference type="PRINTS" id="PR00139">
    <property type="entry name" value="ASNGLNASE"/>
</dbReference>
<keyword evidence="3" id="KW-0378">Hydrolase</keyword>
<dbReference type="PROSITE" id="PS51257">
    <property type="entry name" value="PROKAR_LIPOPROTEIN"/>
    <property type="match status" value="1"/>
</dbReference>
<feature type="domain" description="L-asparaginase N-terminal" evidence="5">
    <location>
        <begin position="15"/>
        <end position="186"/>
    </location>
</feature>
<dbReference type="InterPro" id="IPR040919">
    <property type="entry name" value="Asparaginase_C"/>
</dbReference>
<evidence type="ECO:0000259" key="5">
    <source>
        <dbReference type="Pfam" id="PF00710"/>
    </source>
</evidence>
<dbReference type="PANTHER" id="PTHR11707:SF28">
    <property type="entry name" value="60 KDA LYSOPHOSPHOLIPASE"/>
    <property type="match status" value="1"/>
</dbReference>
<dbReference type="CDD" id="cd08964">
    <property type="entry name" value="L-asparaginase_II"/>
    <property type="match status" value="1"/>
</dbReference>
<reference evidence="7 8" key="1">
    <citation type="submission" date="2023-05" db="EMBL/GenBank/DDBJ databases">
        <title>Corynebacterium suedekumii sp. nov. and Corynebacterium breve sp. nov. isolated from raw cow's milk.</title>
        <authorList>
            <person name="Baer M.K."/>
            <person name="Mehl L."/>
            <person name="Hellmuth R."/>
            <person name="Marke G."/>
            <person name="Lipski A."/>
        </authorList>
    </citation>
    <scope>NUCLEOTIDE SEQUENCE [LARGE SCALE GENOMIC DNA]</scope>
    <source>
        <strain evidence="7 8">R4</strain>
    </source>
</reference>
<evidence type="ECO:0000256" key="1">
    <source>
        <dbReference type="ARBA" id="ARBA00010518"/>
    </source>
</evidence>
<sequence>MASWKTMQPAGSIGKVFIIATGGTIASTQNSSGACVPTLHRAQLVERAGAHYPTTGIDSAFLDSSDMPLADIDELVVATRRALADPEIVGVVITHGTDSLADTALALDLMHSDPRPVILTGAQRPADHPAPDGPRNLRESIELAADPSARNRGVLVRFGGRTLPARGVIKRHTSDLDAFHATSPLPLSRPAPLAPVQLSSVDVVIVSAWAGASETALRAIASTRPDGVVVAAMGSGNVSTAMGHVLTGMLNDDTPVVISTQLPEGEVTFDYGGAGGGHTLGALGAIPAGYLRPHQARIALTAALAAGIDPASLF</sequence>
<evidence type="ECO:0000313" key="7">
    <source>
        <dbReference type="EMBL" id="WIM66962.1"/>
    </source>
</evidence>
<dbReference type="PROSITE" id="PS00144">
    <property type="entry name" value="ASN_GLN_ASE_1"/>
    <property type="match status" value="1"/>
</dbReference>
<comment type="similarity">
    <text evidence="1">Belongs to the asparaginase 1 family.</text>
</comment>
<dbReference type="PROSITE" id="PS51732">
    <property type="entry name" value="ASN_GLN_ASE_3"/>
    <property type="match status" value="1"/>
</dbReference>
<dbReference type="InterPro" id="IPR037152">
    <property type="entry name" value="L-asparaginase_N_sf"/>
</dbReference>
<evidence type="ECO:0000256" key="2">
    <source>
        <dbReference type="ARBA" id="ARBA00012920"/>
    </source>
</evidence>
<dbReference type="Pfam" id="PF00710">
    <property type="entry name" value="Asparaginase"/>
    <property type="match status" value="1"/>
</dbReference>
<dbReference type="InterPro" id="IPR027473">
    <property type="entry name" value="L-asparaginase_C"/>
</dbReference>
<dbReference type="InterPro" id="IPR004550">
    <property type="entry name" value="AsnASE_II"/>
</dbReference>
<dbReference type="InterPro" id="IPR020827">
    <property type="entry name" value="Asparaginase/glutaminase_AS1"/>
</dbReference>
<dbReference type="InterPro" id="IPR027474">
    <property type="entry name" value="L-asparaginase_N"/>
</dbReference>
<dbReference type="InterPro" id="IPR006034">
    <property type="entry name" value="Asparaginase/glutaminase-like"/>
</dbReference>
<dbReference type="PIRSF" id="PIRSF001220">
    <property type="entry name" value="L-ASNase_gatD"/>
    <property type="match status" value="1"/>
</dbReference>
<dbReference type="Pfam" id="PF17763">
    <property type="entry name" value="Asparaginase_C"/>
    <property type="match status" value="1"/>
</dbReference>
<dbReference type="EC" id="3.5.1.1" evidence="2"/>
<evidence type="ECO:0000259" key="6">
    <source>
        <dbReference type="Pfam" id="PF17763"/>
    </source>
</evidence>
<dbReference type="SUPFAM" id="SSF53774">
    <property type="entry name" value="Glutaminase/Asparaginase"/>
    <property type="match status" value="1"/>
</dbReference>
<dbReference type="PANTHER" id="PTHR11707">
    <property type="entry name" value="L-ASPARAGINASE"/>
    <property type="match status" value="1"/>
</dbReference>
<evidence type="ECO:0000256" key="3">
    <source>
        <dbReference type="ARBA" id="ARBA00022801"/>
    </source>
</evidence>
<dbReference type="EMBL" id="CP126969">
    <property type="protein sequence ID" value="WIM66962.1"/>
    <property type="molecule type" value="Genomic_DNA"/>
</dbReference>
<evidence type="ECO:0000313" key="8">
    <source>
        <dbReference type="Proteomes" id="UP001225598"/>
    </source>
</evidence>
<accession>A0ABY8VCW6</accession>
<dbReference type="SFLD" id="SFLDS00057">
    <property type="entry name" value="Glutaminase/Asparaginase"/>
    <property type="match status" value="1"/>
</dbReference>
<dbReference type="SMART" id="SM00870">
    <property type="entry name" value="Asparaginase"/>
    <property type="match status" value="1"/>
</dbReference>
<evidence type="ECO:0000256" key="4">
    <source>
        <dbReference type="PROSITE-ProRule" id="PRU10099"/>
    </source>
</evidence>
<feature type="domain" description="Asparaginase/glutaminase C-terminal" evidence="6">
    <location>
        <begin position="202"/>
        <end position="311"/>
    </location>
</feature>
<gene>
    <name evidence="7" type="ORF">QP027_07420</name>
</gene>
<dbReference type="Gene3D" id="3.40.50.1170">
    <property type="entry name" value="L-asparaginase, N-terminal domain"/>
    <property type="match status" value="1"/>
</dbReference>